<sequence>MHCDVKIFSTLEIRTTTVVKKNLVRILFHDVVHPRETVNVQCILPSPDAPSEVNFANLYLEKTLNGVFTIERQVMQQVPWEVDTVDPLPAFIELQDSHLHISHTSGDLNTPGSIIYNLVGISNLSLRASSTVII</sequence>
<accession>A0A0A9Y2V0</accession>
<reference evidence="1" key="1">
    <citation type="journal article" date="2014" name="PLoS ONE">
        <title>Transcriptome-Based Identification of ABC Transporters in the Western Tarnished Plant Bug Lygus hesperus.</title>
        <authorList>
            <person name="Hull J.J."/>
            <person name="Chaney K."/>
            <person name="Geib S.M."/>
            <person name="Fabrick J.A."/>
            <person name="Brent C.S."/>
            <person name="Walsh D."/>
            <person name="Lavine L.C."/>
        </authorList>
    </citation>
    <scope>NUCLEOTIDE SEQUENCE</scope>
</reference>
<name>A0A0A9Y2V0_LYGHE</name>
<dbReference type="EMBL" id="GBHO01016222">
    <property type="protein sequence ID" value="JAG27382.1"/>
    <property type="molecule type" value="Transcribed_RNA"/>
</dbReference>
<reference evidence="1" key="2">
    <citation type="submission" date="2014-07" db="EMBL/GenBank/DDBJ databases">
        <authorList>
            <person name="Hull J."/>
        </authorList>
    </citation>
    <scope>NUCLEOTIDE SEQUENCE</scope>
</reference>
<organism evidence="1">
    <name type="scientific">Lygus hesperus</name>
    <name type="common">Western plant bug</name>
    <dbReference type="NCBI Taxonomy" id="30085"/>
    <lineage>
        <taxon>Eukaryota</taxon>
        <taxon>Metazoa</taxon>
        <taxon>Ecdysozoa</taxon>
        <taxon>Arthropoda</taxon>
        <taxon>Hexapoda</taxon>
        <taxon>Insecta</taxon>
        <taxon>Pterygota</taxon>
        <taxon>Neoptera</taxon>
        <taxon>Paraneoptera</taxon>
        <taxon>Hemiptera</taxon>
        <taxon>Heteroptera</taxon>
        <taxon>Panheteroptera</taxon>
        <taxon>Cimicomorpha</taxon>
        <taxon>Miridae</taxon>
        <taxon>Mirini</taxon>
        <taxon>Lygus</taxon>
    </lineage>
</organism>
<dbReference type="AlphaFoldDB" id="A0A0A9Y2V0"/>
<protein>
    <submittedName>
        <fullName evidence="1">Putative membrane protein insertion efficiency factor</fullName>
    </submittedName>
</protein>
<evidence type="ECO:0000313" key="1">
    <source>
        <dbReference type="EMBL" id="JAG27382.1"/>
    </source>
</evidence>
<gene>
    <name evidence="1" type="ORF">CM83_103106</name>
</gene>
<feature type="non-terminal residue" evidence="1">
    <location>
        <position position="134"/>
    </location>
</feature>
<proteinExistence type="predicted"/>